<sequence length="787" mass="85806">MEVTLGHLDYTSGPLSRSLCELLPIGVGHPVQALLKSFTALSGCASRGTTGLPQEVHIINLRGSSPEGSNGPHPEVELHLKPIQSLLVHQKPLVFVLNSPQPVVWDIRTEKLALGIKHTFHVSGGSDVHFPPGNFSLHCYVQKEVLPHGNEHLLNWATKKYRAVTSFSELKIALDIYIKVGEDPVFSDTCKIDNKFLSLNYLAGYVESQASKGCVLSGPGQDQEVHIIELQAPNSSSAFQVDVIVDLRPLGADVLLPRDIVLLLKCQKSVNWVIKAHSISGKLNVVTPDTISLSPNTERLMEVSRTPKHHLPSGSQALIKWAEDHGYGPVTTYTHTPVANTFNLRLREPDVVDPLDSMFPPELSILRDTNPILSGGQGGAAPHSSGLPFTFPLPPLMEQGLPYLSLPPSLDDRPWLGGELGGEPEEQQGTLSVGLSVQCEESRIVVCIDRESLQANGYANVNLTLQDPECKATVNSTHYTLVTPLEGCQTTKYPMHPSPMVLYINSILISHDGPKDGSGVPLDYDDLESGDVTFPGETEALERAAFLEHTTGPDHRSSILIVAFKVDPDLGFMIQTCFISANSNPKIASDYTLIENICPTDDTVKYYSRRDLPISHSQTDRKRFSFTFNSHFNESLLFLHCEMSVCSKRPHNNQGLAMCIQPDEACTSVNGEIILAMMMNTRTSTKTLVVVDEHDTEEEEPGEWTNANLLYNILYVLDTPTVVGIAFAAFVIGALLTGALWFIYSHTGDTAGQQQPLKPQPPPSENSSAAHSIGSTQSTPCSSSSTA</sequence>
<comment type="subcellular location">
    <subcellularLocation>
        <location evidence="1">Cell membrane</location>
        <topology evidence="1">Single-pass type I membrane protein</topology>
    </subcellularLocation>
</comment>
<dbReference type="SMART" id="SM00241">
    <property type="entry name" value="ZP"/>
    <property type="match status" value="1"/>
</dbReference>
<evidence type="ECO:0000256" key="10">
    <source>
        <dbReference type="SAM" id="MobiDB-lite"/>
    </source>
</evidence>
<organism evidence="13 14">
    <name type="scientific">Oncorhynchus kisutch</name>
    <name type="common">Coho salmon</name>
    <name type="synonym">Salmo kisutch</name>
    <dbReference type="NCBI Taxonomy" id="8019"/>
    <lineage>
        <taxon>Eukaryota</taxon>
        <taxon>Metazoa</taxon>
        <taxon>Chordata</taxon>
        <taxon>Craniata</taxon>
        <taxon>Vertebrata</taxon>
        <taxon>Euteleostomi</taxon>
        <taxon>Actinopterygii</taxon>
        <taxon>Neopterygii</taxon>
        <taxon>Teleostei</taxon>
        <taxon>Protacanthopterygii</taxon>
        <taxon>Salmoniformes</taxon>
        <taxon>Salmonidae</taxon>
        <taxon>Salmoninae</taxon>
        <taxon>Oncorhynchus</taxon>
    </lineage>
</organism>
<dbReference type="Proteomes" id="UP000694557">
    <property type="component" value="Unassembled WGS sequence"/>
</dbReference>
<dbReference type="Ensembl" id="ENSOKIT00005115867.1">
    <property type="protein sequence ID" value="ENSOKIP00005108129.1"/>
    <property type="gene ID" value="ENSOKIG00005047322.1"/>
</dbReference>
<keyword evidence="9" id="KW-0325">Glycoprotein</keyword>
<feature type="compositionally biased region" description="Low complexity" evidence="10">
    <location>
        <begin position="772"/>
        <end position="787"/>
    </location>
</feature>
<protein>
    <submittedName>
        <fullName evidence="13">Transforming growth factor, beta receptor III</fullName>
    </submittedName>
</protein>
<reference evidence="13" key="1">
    <citation type="submission" date="2025-08" db="UniProtKB">
        <authorList>
            <consortium name="Ensembl"/>
        </authorList>
    </citation>
    <scope>IDENTIFICATION</scope>
</reference>
<dbReference type="GO" id="GO:0007179">
    <property type="term" value="P:transforming growth factor beta receptor signaling pathway"/>
    <property type="evidence" value="ECO:0007669"/>
    <property type="project" value="TreeGrafter"/>
</dbReference>
<dbReference type="GO" id="GO:0005114">
    <property type="term" value="F:type II transforming growth factor beta receptor binding"/>
    <property type="evidence" value="ECO:0007669"/>
    <property type="project" value="TreeGrafter"/>
</dbReference>
<evidence type="ECO:0000256" key="4">
    <source>
        <dbReference type="ARBA" id="ARBA00022692"/>
    </source>
</evidence>
<dbReference type="InterPro" id="IPR055355">
    <property type="entry name" value="ZP-C"/>
</dbReference>
<dbReference type="GO" id="GO:0005539">
    <property type="term" value="F:glycosaminoglycan binding"/>
    <property type="evidence" value="ECO:0007669"/>
    <property type="project" value="TreeGrafter"/>
</dbReference>
<dbReference type="Pfam" id="PF00100">
    <property type="entry name" value="Zona_pellucida"/>
    <property type="match status" value="1"/>
</dbReference>
<dbReference type="GeneTree" id="ENSGT00530000063861"/>
<feature type="transmembrane region" description="Helical" evidence="11">
    <location>
        <begin position="722"/>
        <end position="744"/>
    </location>
</feature>
<dbReference type="InterPro" id="IPR055356">
    <property type="entry name" value="ZP-N"/>
</dbReference>
<dbReference type="Pfam" id="PF26060">
    <property type="entry name" value="TGFBR3_N"/>
    <property type="match status" value="2"/>
</dbReference>
<reference evidence="13" key="2">
    <citation type="submission" date="2025-09" db="UniProtKB">
        <authorList>
            <consortium name="Ensembl"/>
        </authorList>
    </citation>
    <scope>IDENTIFICATION</scope>
</reference>
<dbReference type="GO" id="GO:0017015">
    <property type="term" value="P:regulation of transforming growth factor beta receptor signaling pathway"/>
    <property type="evidence" value="ECO:0007669"/>
    <property type="project" value="TreeGrafter"/>
</dbReference>
<dbReference type="Gene3D" id="2.60.40.4100">
    <property type="entry name" value="Zona pellucida, ZP-C domain"/>
    <property type="match status" value="1"/>
</dbReference>
<gene>
    <name evidence="13" type="primary">TGFBR3</name>
    <name evidence="13" type="synonym">LOC109903012</name>
</gene>
<dbReference type="PANTHER" id="PTHR14002:SF45">
    <property type="entry name" value="ZP DOMAIN-CONTAINING PROTEIN"/>
    <property type="match status" value="1"/>
</dbReference>
<evidence type="ECO:0000256" key="7">
    <source>
        <dbReference type="ARBA" id="ARBA00023136"/>
    </source>
</evidence>
<evidence type="ECO:0000256" key="1">
    <source>
        <dbReference type="ARBA" id="ARBA00004251"/>
    </source>
</evidence>
<keyword evidence="7 11" id="KW-0472">Membrane</keyword>
<keyword evidence="8" id="KW-1015">Disulfide bond</keyword>
<keyword evidence="4 11" id="KW-0812">Transmembrane</keyword>
<dbReference type="GO" id="GO:0005024">
    <property type="term" value="F:transforming growth factor beta receptor activity"/>
    <property type="evidence" value="ECO:0007669"/>
    <property type="project" value="TreeGrafter"/>
</dbReference>
<dbReference type="Pfam" id="PF23344">
    <property type="entry name" value="ZP-N"/>
    <property type="match status" value="1"/>
</dbReference>
<keyword evidence="6 11" id="KW-1133">Transmembrane helix</keyword>
<dbReference type="AlphaFoldDB" id="A0A8C7KYI7"/>
<evidence type="ECO:0000256" key="2">
    <source>
        <dbReference type="ARBA" id="ARBA00022475"/>
    </source>
</evidence>
<evidence type="ECO:0000256" key="3">
    <source>
        <dbReference type="ARBA" id="ARBA00022553"/>
    </source>
</evidence>
<evidence type="ECO:0000256" key="9">
    <source>
        <dbReference type="ARBA" id="ARBA00023180"/>
    </source>
</evidence>
<dbReference type="GO" id="GO:0016477">
    <property type="term" value="P:cell migration"/>
    <property type="evidence" value="ECO:0007669"/>
    <property type="project" value="TreeGrafter"/>
</dbReference>
<evidence type="ECO:0000313" key="13">
    <source>
        <dbReference type="Ensembl" id="ENSOKIP00005108129.1"/>
    </source>
</evidence>
<dbReference type="Gene3D" id="2.60.40.3210">
    <property type="entry name" value="Zona pellucida, ZP-N domain"/>
    <property type="match status" value="1"/>
</dbReference>
<dbReference type="PANTHER" id="PTHR14002">
    <property type="entry name" value="ENDOGLIN/TGF-BETA RECEPTOR TYPE III"/>
    <property type="match status" value="1"/>
</dbReference>
<keyword evidence="2" id="KW-1003">Cell membrane</keyword>
<keyword evidence="3" id="KW-0597">Phosphoprotein</keyword>
<accession>A0A8C7KYI7</accession>
<name>A0A8C7KYI7_ONCKI</name>
<dbReference type="PROSITE" id="PS51034">
    <property type="entry name" value="ZP_2"/>
    <property type="match status" value="1"/>
</dbReference>
<dbReference type="InterPro" id="IPR042235">
    <property type="entry name" value="ZP-C_dom"/>
</dbReference>
<evidence type="ECO:0000256" key="11">
    <source>
        <dbReference type="SAM" id="Phobius"/>
    </source>
</evidence>
<dbReference type="GO" id="GO:0001837">
    <property type="term" value="P:epithelial to mesenchymal transition"/>
    <property type="evidence" value="ECO:0007669"/>
    <property type="project" value="TreeGrafter"/>
</dbReference>
<dbReference type="GO" id="GO:0050431">
    <property type="term" value="F:transforming growth factor beta binding"/>
    <property type="evidence" value="ECO:0007669"/>
    <property type="project" value="TreeGrafter"/>
</dbReference>
<evidence type="ECO:0000256" key="5">
    <source>
        <dbReference type="ARBA" id="ARBA00022729"/>
    </source>
</evidence>
<dbReference type="InterPro" id="IPR058899">
    <property type="entry name" value="TGFBR3/Endoglin-like_N"/>
</dbReference>
<evidence type="ECO:0000313" key="14">
    <source>
        <dbReference type="Proteomes" id="UP000694557"/>
    </source>
</evidence>
<evidence type="ECO:0000256" key="6">
    <source>
        <dbReference type="ARBA" id="ARBA00022989"/>
    </source>
</evidence>
<feature type="domain" description="ZP" evidence="12">
    <location>
        <begin position="438"/>
        <end position="666"/>
    </location>
</feature>
<evidence type="ECO:0000259" key="12">
    <source>
        <dbReference type="PROSITE" id="PS51034"/>
    </source>
</evidence>
<feature type="region of interest" description="Disordered" evidence="10">
    <location>
        <begin position="751"/>
        <end position="787"/>
    </location>
</feature>
<keyword evidence="14" id="KW-1185">Reference proteome</keyword>
<proteinExistence type="predicted"/>
<evidence type="ECO:0000256" key="8">
    <source>
        <dbReference type="ARBA" id="ARBA00023157"/>
    </source>
</evidence>
<dbReference type="InterPro" id="IPR001507">
    <property type="entry name" value="ZP_dom"/>
</dbReference>
<keyword evidence="5" id="KW-0732">Signal</keyword>